<dbReference type="EMBL" id="KI670809">
    <property type="protein sequence ID" value="ETL48754.1"/>
    <property type="molecule type" value="Genomic_DNA"/>
</dbReference>
<accession>W2JQR1</accession>
<organism evidence="1 3">
    <name type="scientific">Phytophthora nicotianae</name>
    <name type="common">Potato buckeye rot agent</name>
    <name type="synonym">Phytophthora parasitica</name>
    <dbReference type="NCBI Taxonomy" id="4792"/>
    <lineage>
        <taxon>Eukaryota</taxon>
        <taxon>Sar</taxon>
        <taxon>Stramenopiles</taxon>
        <taxon>Oomycota</taxon>
        <taxon>Peronosporomycetes</taxon>
        <taxon>Peronosporales</taxon>
        <taxon>Peronosporaceae</taxon>
        <taxon>Phytophthora</taxon>
    </lineage>
</organism>
<sequence length="35" mass="4242">STVVDIQATWIRHNQKIGKTINREQYCRIFHLSRE</sequence>
<reference evidence="2" key="2">
    <citation type="submission" date="2013-11" db="EMBL/GenBank/DDBJ databases">
        <title>The Genome Sequence of Phytophthora parasitica IAC_01/95.</title>
        <authorList>
            <consortium name="The Broad Institute Genomics Platform"/>
            <person name="Russ C."/>
            <person name="Tyler B."/>
            <person name="Panabieres F."/>
            <person name="Shan W."/>
            <person name="Tripathy S."/>
            <person name="Grunwald N."/>
            <person name="Machado M."/>
            <person name="Johnson C.S."/>
            <person name="Arredondo F."/>
            <person name="Hong C."/>
            <person name="Coffey M."/>
            <person name="Young S.K."/>
            <person name="Zeng Q."/>
            <person name="Gargeya S."/>
            <person name="Fitzgerald M."/>
            <person name="Abouelleil A."/>
            <person name="Alvarado L."/>
            <person name="Chapman S.B."/>
            <person name="Gainer-Dewar J."/>
            <person name="Goldberg J."/>
            <person name="Griggs A."/>
            <person name="Gujja S."/>
            <person name="Hansen M."/>
            <person name="Howarth C."/>
            <person name="Imamovic A."/>
            <person name="Ireland A."/>
            <person name="Larimer J."/>
            <person name="McCowan C."/>
            <person name="Murphy C."/>
            <person name="Pearson M."/>
            <person name="Poon T.W."/>
            <person name="Priest M."/>
            <person name="Roberts A."/>
            <person name="Saif S."/>
            <person name="Shea T."/>
            <person name="Sykes S."/>
            <person name="Wortman J."/>
            <person name="Nusbaum C."/>
            <person name="Birren B."/>
        </authorList>
    </citation>
    <scope>NUCLEOTIDE SEQUENCE [LARGE SCALE GENOMIC DNA]</scope>
    <source>
        <strain evidence="2">IAC_01/95</strain>
    </source>
</reference>
<gene>
    <name evidence="2" type="ORF">L914_01690</name>
    <name evidence="1" type="ORF">L916_01671</name>
</gene>
<protein>
    <submittedName>
        <fullName evidence="1">Uncharacterized protein</fullName>
    </submittedName>
</protein>
<dbReference type="Proteomes" id="UP000053864">
    <property type="component" value="Unassembled WGS sequence"/>
</dbReference>
<evidence type="ECO:0000313" key="1">
    <source>
        <dbReference type="EMBL" id="ETL48754.1"/>
    </source>
</evidence>
<dbReference type="AlphaFoldDB" id="W2JQR1"/>
<evidence type="ECO:0000313" key="2">
    <source>
        <dbReference type="EMBL" id="ETM55048.1"/>
    </source>
</evidence>
<dbReference type="EMBL" id="KI690835">
    <property type="protein sequence ID" value="ETM55048.1"/>
    <property type="molecule type" value="Genomic_DNA"/>
</dbReference>
<reference evidence="1 3" key="1">
    <citation type="submission" date="2013-11" db="EMBL/GenBank/DDBJ databases">
        <title>The Genome Sequence of Phytophthora parasitica CJ05E6.</title>
        <authorList>
            <consortium name="The Broad Institute Genomics Platform"/>
            <person name="Russ C."/>
            <person name="Tyler B."/>
            <person name="Panabieres F."/>
            <person name="Shan W."/>
            <person name="Tripathy S."/>
            <person name="Grunwald N."/>
            <person name="Machado M."/>
            <person name="Johnson C.S."/>
            <person name="Arredondo F."/>
            <person name="Hong C."/>
            <person name="Coffey M."/>
            <person name="Young S.K."/>
            <person name="Zeng Q."/>
            <person name="Gargeya S."/>
            <person name="Fitzgerald M."/>
            <person name="Abouelleil A."/>
            <person name="Alvarado L."/>
            <person name="Chapman S.B."/>
            <person name="Gainer-Dewar J."/>
            <person name="Goldberg J."/>
            <person name="Griggs A."/>
            <person name="Gujja S."/>
            <person name="Hansen M."/>
            <person name="Howarth C."/>
            <person name="Imamovic A."/>
            <person name="Ireland A."/>
            <person name="Larimer J."/>
            <person name="McCowan C."/>
            <person name="Murphy C."/>
            <person name="Pearson M."/>
            <person name="Poon T.W."/>
            <person name="Priest M."/>
            <person name="Roberts A."/>
            <person name="Saif S."/>
            <person name="Shea T."/>
            <person name="Sykes S."/>
            <person name="Wortman J."/>
            <person name="Nusbaum C."/>
            <person name="Birren B."/>
        </authorList>
    </citation>
    <scope>NUCLEOTIDE SEQUENCE [LARGE SCALE GENOMIC DNA]</scope>
    <source>
        <strain evidence="1 3">CJ05E6</strain>
    </source>
</reference>
<proteinExistence type="predicted"/>
<feature type="non-terminal residue" evidence="1">
    <location>
        <position position="35"/>
    </location>
</feature>
<name>W2JQR1_PHYNI</name>
<evidence type="ECO:0000313" key="3">
    <source>
        <dbReference type="Proteomes" id="UP000053864"/>
    </source>
</evidence>
<feature type="non-terminal residue" evidence="1">
    <location>
        <position position="1"/>
    </location>
</feature>
<dbReference type="Proteomes" id="UP000054532">
    <property type="component" value="Unassembled WGS sequence"/>
</dbReference>